<gene>
    <name evidence="1" type="ORF">BDR25DRAFT_230166</name>
</gene>
<organism evidence="1 2">
    <name type="scientific">Lindgomyces ingoldianus</name>
    <dbReference type="NCBI Taxonomy" id="673940"/>
    <lineage>
        <taxon>Eukaryota</taxon>
        <taxon>Fungi</taxon>
        <taxon>Dikarya</taxon>
        <taxon>Ascomycota</taxon>
        <taxon>Pezizomycotina</taxon>
        <taxon>Dothideomycetes</taxon>
        <taxon>Pleosporomycetidae</taxon>
        <taxon>Pleosporales</taxon>
        <taxon>Lindgomycetaceae</taxon>
        <taxon>Lindgomyces</taxon>
    </lineage>
</organism>
<reference evidence="1" key="1">
    <citation type="journal article" date="2020" name="Stud. Mycol.">
        <title>101 Dothideomycetes genomes: a test case for predicting lifestyles and emergence of pathogens.</title>
        <authorList>
            <person name="Haridas S."/>
            <person name="Albert R."/>
            <person name="Binder M."/>
            <person name="Bloem J."/>
            <person name="Labutti K."/>
            <person name="Salamov A."/>
            <person name="Andreopoulos B."/>
            <person name="Baker S."/>
            <person name="Barry K."/>
            <person name="Bills G."/>
            <person name="Bluhm B."/>
            <person name="Cannon C."/>
            <person name="Castanera R."/>
            <person name="Culley D."/>
            <person name="Daum C."/>
            <person name="Ezra D."/>
            <person name="Gonzalez J."/>
            <person name="Henrissat B."/>
            <person name="Kuo A."/>
            <person name="Liang C."/>
            <person name="Lipzen A."/>
            <person name="Lutzoni F."/>
            <person name="Magnuson J."/>
            <person name="Mondo S."/>
            <person name="Nolan M."/>
            <person name="Ohm R."/>
            <person name="Pangilinan J."/>
            <person name="Park H.-J."/>
            <person name="Ramirez L."/>
            <person name="Alfaro M."/>
            <person name="Sun H."/>
            <person name="Tritt A."/>
            <person name="Yoshinaga Y."/>
            <person name="Zwiers L.-H."/>
            <person name="Turgeon B."/>
            <person name="Goodwin S."/>
            <person name="Spatafora J."/>
            <person name="Crous P."/>
            <person name="Grigoriev I."/>
        </authorList>
    </citation>
    <scope>NUCLEOTIDE SEQUENCE</scope>
    <source>
        <strain evidence="1">ATCC 200398</strain>
    </source>
</reference>
<accession>A0ACB6QQK7</accession>
<protein>
    <submittedName>
        <fullName evidence="1">Uncharacterized protein</fullName>
    </submittedName>
</protein>
<name>A0ACB6QQK7_9PLEO</name>
<evidence type="ECO:0000313" key="1">
    <source>
        <dbReference type="EMBL" id="KAF2469196.1"/>
    </source>
</evidence>
<evidence type="ECO:0000313" key="2">
    <source>
        <dbReference type="Proteomes" id="UP000799755"/>
    </source>
</evidence>
<proteinExistence type="predicted"/>
<sequence length="1242" mass="138559">MSTKPSYLQRLFYFYPIGNTPAVCLTQSLPPDQDASLLLLGCGDIRNLLFTVYAGMGLGDRKLDFTCCDIEAEIIARNIIALTSIIDDDKAGSNLRNIWNIYYHVLLDAESLAYLQAQAQKLIDTASSIESWNSGPYGDSIRFCDTTTFANVVKLWKFYAIESADKEKYTEQQGILKSQWKAAQQHKECALGKGLILDSLSTFTPLCEKVIATTLNQRKKYWENGTTLEDKGTLRNTTLLNPMFACLQDGLMFHYGTNPLLGFHLATAHAPLSNKSPLAPLGSDHVDAKPFTATAKAALGQFSAWCHAFRDAHHRTTIRYVNSDALALCYVLQHHRVHRESTSASWYRNNWCYQPLVLDTADYGDDGTAPTAFDIIDTSNLMDHLGSLNLLTAAAPLLFPQPSSVIRTEVLLPREENVKDSVKALLCGDLPSVALALGLKPIEYWTNSTATWNPNENLYQSVSGNKLQSFLPRYVIVWKSVDTSPLKYEAKNLAGLIHGIYLDMFQDENFSRYFQVFQLLDNNQKHAIEKLMQYNLYTRASFVAVLQRVIGSAHVNVGEVLDVILRMITNYQTPGMSGHYIQSLFVHICTMALPIPRKYSWWQPKFYNHELKTGTFRNWKDIPEVVCITIAVPRSALTFFETPSRNYGTPACHIMVQSVNNITQYIFPDIQLGFGTTTPSGIPFTERYSLEVQDDSRGWGGDSPLIVSAMVSSCVLIEHGRPSNGIQVGIKSSTSTVQLIEKFGMLLILYESGLVQKDVFVTKYRPNMRGHISLGYKLSRQQPSCNAIAQDLAISIQPCLNTSNTTITSMTIHGDVTSPTVQQLLQSNASVEFRLIDPFLLVLDIGGGKFRKELELPMPLNSALGKGKVARKSCWVEYTAPIVHVASLTLRPDLIFPMRAGQRPGFILENLHYLRPDVLPILQVPRVPTAIEWLASHTAPLATMSKSEFAEFITVADTTKFPQNGRVGFKHSISALFLHFAELQGRKKAHVFHLSTTASEGISSCILFLVNALRMDLANQTVFLDAAVIPLSLFTLRSIMESLVSIEKRGKFVRVNTNDTEILAWKHVLPAMAERCRGWKHKSTCEYVTAGKIPSSTELGKPFMCNCGRGIFPEGFLKDMKEWKKLSKYATRVAISPCFTSPVSSDENGVTLSNLFPNLGLSTSAEVSGGQERLRPNTVNLDVKEGTCFECGATKSTNGNVLMRCARCRYAQYCSAECQKVNWSKEHKHLCKYRMKLNDTAG</sequence>
<comment type="caution">
    <text evidence="1">The sequence shown here is derived from an EMBL/GenBank/DDBJ whole genome shotgun (WGS) entry which is preliminary data.</text>
</comment>
<keyword evidence="2" id="KW-1185">Reference proteome</keyword>
<dbReference type="Proteomes" id="UP000799755">
    <property type="component" value="Unassembled WGS sequence"/>
</dbReference>
<dbReference type="EMBL" id="MU003513">
    <property type="protein sequence ID" value="KAF2469196.1"/>
    <property type="molecule type" value="Genomic_DNA"/>
</dbReference>